<dbReference type="OrthoDB" id="5657015at2"/>
<proteinExistence type="predicted"/>
<reference evidence="2" key="1">
    <citation type="submission" date="2016-07" db="EMBL/GenBank/DDBJ databases">
        <authorList>
            <person name="Florea S."/>
            <person name="Webb J.S."/>
            <person name="Jaromczyk J."/>
            <person name="Schardl C.L."/>
        </authorList>
    </citation>
    <scope>NUCLEOTIDE SEQUENCE [LARGE SCALE GENOMIC DNA]</scope>
    <source>
        <strain evidence="2">CDC-D5610</strain>
    </source>
</reference>
<evidence type="ECO:0000313" key="1">
    <source>
        <dbReference type="EMBL" id="ASQ45130.1"/>
    </source>
</evidence>
<name>A0A222NZW1_9GAMM</name>
<sequence length="298" mass="34328">MSYIELLLSECERGKTPESDQDAASINELLKAEDFSLRITIKSSDNISKTYWELLPLIKLAVEKEQPLLPSVEKEHFANLHAVKLAILFGEYQKAIAYLKRFASIYTPSARNQLIHDACLFTLPKGTWNIPLWQKIVAQNAPNKPTDNIMKAVSMAIEIEEYLSKEKSVPSASKVPAKTTQPIDENIARKALEKNIAREVNRQFDLYLRAQLGINSAELTEADKDKLRERKKSLTPQDLEKKNLLKKRWVEIQVRFVKRSEKKTKARRELKRQKKMSMLPLVIKALLHYRPTLALESY</sequence>
<dbReference type="Proteomes" id="UP000201728">
    <property type="component" value="Chromosome"/>
</dbReference>
<dbReference type="RefSeq" id="WP_094090217.1">
    <property type="nucleotide sequence ID" value="NZ_CP016397.1"/>
</dbReference>
<keyword evidence="2" id="KW-1185">Reference proteome</keyword>
<organism evidence="1 2">
    <name type="scientific">Legionella clemsonensis</name>
    <dbReference type="NCBI Taxonomy" id="1867846"/>
    <lineage>
        <taxon>Bacteria</taxon>
        <taxon>Pseudomonadati</taxon>
        <taxon>Pseudomonadota</taxon>
        <taxon>Gammaproteobacteria</taxon>
        <taxon>Legionellales</taxon>
        <taxon>Legionellaceae</taxon>
        <taxon>Legionella</taxon>
    </lineage>
</organism>
<dbReference type="KEGG" id="lcd:clem_02845"/>
<gene>
    <name evidence="1" type="ORF">clem_02845</name>
</gene>
<evidence type="ECO:0000313" key="2">
    <source>
        <dbReference type="Proteomes" id="UP000201728"/>
    </source>
</evidence>
<protein>
    <submittedName>
        <fullName evidence="1">Uncharacterized protein</fullName>
    </submittedName>
</protein>
<dbReference type="EMBL" id="CP016397">
    <property type="protein sequence ID" value="ASQ45130.1"/>
    <property type="molecule type" value="Genomic_DNA"/>
</dbReference>
<dbReference type="AlphaFoldDB" id="A0A222NZW1"/>
<accession>A0A222NZW1</accession>